<keyword evidence="2" id="KW-0472">Membrane</keyword>
<dbReference type="OrthoDB" id="4158356at2"/>
<feature type="transmembrane region" description="Helical" evidence="2">
    <location>
        <begin position="96"/>
        <end position="117"/>
    </location>
</feature>
<evidence type="ECO:0000313" key="3">
    <source>
        <dbReference type="EMBL" id="RKN56957.1"/>
    </source>
</evidence>
<evidence type="ECO:0000256" key="2">
    <source>
        <dbReference type="SAM" id="Phobius"/>
    </source>
</evidence>
<protein>
    <submittedName>
        <fullName evidence="3">Uncharacterized protein</fullName>
    </submittedName>
</protein>
<sequence length="162" mass="16231">MRGAAGGGGGDGAGGGAARLIHEAYQPPAPASYRDASPLPRYGPTPPVPQPDRRVVPTWATGTAVASLGGGAGLLGVSIGVRLILDGAAAMTMTGVAALSAPFIAIGAAALGIGAAASRARQPSQDTHITHVYESTVTQNTEINATSTTRGMFSRTRNDLRN</sequence>
<feature type="region of interest" description="Disordered" evidence="1">
    <location>
        <begin position="1"/>
        <end position="53"/>
    </location>
</feature>
<feature type="transmembrane region" description="Helical" evidence="2">
    <location>
        <begin position="59"/>
        <end position="84"/>
    </location>
</feature>
<dbReference type="AlphaFoldDB" id="A0A3B0ABS1"/>
<evidence type="ECO:0000256" key="1">
    <source>
        <dbReference type="SAM" id="MobiDB-lite"/>
    </source>
</evidence>
<evidence type="ECO:0000313" key="4">
    <source>
        <dbReference type="Proteomes" id="UP000270343"/>
    </source>
</evidence>
<proteinExistence type="predicted"/>
<dbReference type="Proteomes" id="UP000270343">
    <property type="component" value="Unassembled WGS sequence"/>
</dbReference>
<comment type="caution">
    <text evidence="3">The sequence shown here is derived from an EMBL/GenBank/DDBJ whole genome shotgun (WGS) entry which is preliminary data.</text>
</comment>
<gene>
    <name evidence="3" type="ORF">D7231_34460</name>
</gene>
<feature type="compositionally biased region" description="Pro residues" evidence="1">
    <location>
        <begin position="41"/>
        <end position="50"/>
    </location>
</feature>
<keyword evidence="2" id="KW-0812">Transmembrane</keyword>
<organism evidence="3 4">
    <name type="scientific">Streptomyces klenkii</name>
    <dbReference type="NCBI Taxonomy" id="1420899"/>
    <lineage>
        <taxon>Bacteria</taxon>
        <taxon>Bacillati</taxon>
        <taxon>Actinomycetota</taxon>
        <taxon>Actinomycetes</taxon>
        <taxon>Kitasatosporales</taxon>
        <taxon>Streptomycetaceae</taxon>
        <taxon>Streptomyces</taxon>
    </lineage>
</organism>
<keyword evidence="4" id="KW-1185">Reference proteome</keyword>
<accession>A0A3B0ABS1</accession>
<keyword evidence="2" id="KW-1133">Transmembrane helix</keyword>
<name>A0A3B0ABS1_9ACTN</name>
<feature type="compositionally biased region" description="Gly residues" evidence="1">
    <location>
        <begin position="1"/>
        <end position="17"/>
    </location>
</feature>
<reference evidence="3 4" key="1">
    <citation type="journal article" date="2015" name="Antonie Van Leeuwenhoek">
        <title>Streptomyces klenkii sp. nov., isolated from deep marine sediment.</title>
        <authorList>
            <person name="Veyisoglu A."/>
            <person name="Sahin N."/>
        </authorList>
    </citation>
    <scope>NUCLEOTIDE SEQUENCE [LARGE SCALE GENOMIC DNA]</scope>
    <source>
        <strain evidence="3 4">KCTC 29202</strain>
    </source>
</reference>
<dbReference type="EMBL" id="RBAM01000051">
    <property type="protein sequence ID" value="RKN56957.1"/>
    <property type="molecule type" value="Genomic_DNA"/>
</dbReference>